<dbReference type="SMART" id="SM00267">
    <property type="entry name" value="GGDEF"/>
    <property type="match status" value="1"/>
</dbReference>
<dbReference type="GO" id="GO:0005886">
    <property type="term" value="C:plasma membrane"/>
    <property type="evidence" value="ECO:0007669"/>
    <property type="project" value="TreeGrafter"/>
</dbReference>
<dbReference type="FunFam" id="3.30.70.270:FF:000001">
    <property type="entry name" value="Diguanylate cyclase domain protein"/>
    <property type="match status" value="1"/>
</dbReference>
<evidence type="ECO:0000259" key="2">
    <source>
        <dbReference type="PROSITE" id="PS50887"/>
    </source>
</evidence>
<dbReference type="AlphaFoldDB" id="A0A0F9USX5"/>
<dbReference type="PANTHER" id="PTHR45138">
    <property type="entry name" value="REGULATORY COMPONENTS OF SENSORY TRANSDUCTION SYSTEM"/>
    <property type="match status" value="1"/>
</dbReference>
<feature type="domain" description="FHA" evidence="1">
    <location>
        <begin position="53"/>
        <end position="102"/>
    </location>
</feature>
<dbReference type="Pfam" id="PF00498">
    <property type="entry name" value="FHA"/>
    <property type="match status" value="1"/>
</dbReference>
<dbReference type="InterPro" id="IPR000160">
    <property type="entry name" value="GGDEF_dom"/>
</dbReference>
<dbReference type="SUPFAM" id="SSF49879">
    <property type="entry name" value="SMAD/FHA domain"/>
    <property type="match status" value="1"/>
</dbReference>
<dbReference type="PROSITE" id="PS50887">
    <property type="entry name" value="GGDEF"/>
    <property type="match status" value="1"/>
</dbReference>
<dbReference type="InterPro" id="IPR000253">
    <property type="entry name" value="FHA_dom"/>
</dbReference>
<dbReference type="NCBIfam" id="TIGR00254">
    <property type="entry name" value="GGDEF"/>
    <property type="match status" value="1"/>
</dbReference>
<dbReference type="InterPro" id="IPR029787">
    <property type="entry name" value="Nucleotide_cyclase"/>
</dbReference>
<dbReference type="InterPro" id="IPR043128">
    <property type="entry name" value="Rev_trsase/Diguanyl_cyclase"/>
</dbReference>
<proteinExistence type="predicted"/>
<dbReference type="InterPro" id="IPR008984">
    <property type="entry name" value="SMAD_FHA_dom_sf"/>
</dbReference>
<dbReference type="Gene3D" id="3.30.70.270">
    <property type="match status" value="1"/>
</dbReference>
<feature type="domain" description="GGDEF" evidence="2">
    <location>
        <begin position="171"/>
        <end position="306"/>
    </location>
</feature>
<dbReference type="GO" id="GO:1902201">
    <property type="term" value="P:negative regulation of bacterial-type flagellum-dependent cell motility"/>
    <property type="evidence" value="ECO:0007669"/>
    <property type="project" value="TreeGrafter"/>
</dbReference>
<protein>
    <recommendedName>
        <fullName evidence="4">GGDEF domain-containing protein</fullName>
    </recommendedName>
</protein>
<gene>
    <name evidence="3" type="ORF">LCGC14_0569020</name>
</gene>
<dbReference type="EMBL" id="LAZR01000832">
    <property type="protein sequence ID" value="KKN56758.1"/>
    <property type="molecule type" value="Genomic_DNA"/>
</dbReference>
<dbReference type="SUPFAM" id="SSF55073">
    <property type="entry name" value="Nucleotide cyclase"/>
    <property type="match status" value="1"/>
</dbReference>
<dbReference type="InterPro" id="IPR050469">
    <property type="entry name" value="Diguanylate_Cyclase"/>
</dbReference>
<dbReference type="CDD" id="cd01949">
    <property type="entry name" value="GGDEF"/>
    <property type="match status" value="1"/>
</dbReference>
<comment type="caution">
    <text evidence="3">The sequence shown here is derived from an EMBL/GenBank/DDBJ whole genome shotgun (WGS) entry which is preliminary data.</text>
</comment>
<evidence type="ECO:0000313" key="3">
    <source>
        <dbReference type="EMBL" id="KKN56758.1"/>
    </source>
</evidence>
<dbReference type="Gene3D" id="2.60.200.20">
    <property type="match status" value="1"/>
</dbReference>
<dbReference type="GO" id="GO:0043709">
    <property type="term" value="P:cell adhesion involved in single-species biofilm formation"/>
    <property type="evidence" value="ECO:0007669"/>
    <property type="project" value="TreeGrafter"/>
</dbReference>
<reference evidence="3" key="1">
    <citation type="journal article" date="2015" name="Nature">
        <title>Complex archaea that bridge the gap between prokaryotes and eukaryotes.</title>
        <authorList>
            <person name="Spang A."/>
            <person name="Saw J.H."/>
            <person name="Jorgensen S.L."/>
            <person name="Zaremba-Niedzwiedzka K."/>
            <person name="Martijn J."/>
            <person name="Lind A.E."/>
            <person name="van Eijk R."/>
            <person name="Schleper C."/>
            <person name="Guy L."/>
            <person name="Ettema T.J."/>
        </authorList>
    </citation>
    <scope>NUCLEOTIDE SEQUENCE</scope>
</reference>
<sequence>MVADKKKDKLKGIDETITKPIFKIVEQQSKNAYVLFLKGHLLGKLCTLHKGTTIIGRSVQADIPLKDSGVSREHSEIEVDGETATIKDLGSTNGTFVNNKRITRHVLKDGDKIQISSATVFKFILSDESEKVFHDELYRMGVMDPVTNIYNKRYFTERLKQEFSLAKRNKTGLSLMMLDLDFFKKINDTYGHLAGDFILGKLSEVFSSMTRDEDIVARYGGEEFVAILPGSSEEGAVICAERIREKIAQKPFIFEREKINITVSIGIATLDEDNFFESYEDFIEAADNCLYRSKKDGRNCTTCSSEAET</sequence>
<dbReference type="PANTHER" id="PTHR45138:SF9">
    <property type="entry name" value="DIGUANYLATE CYCLASE DGCM-RELATED"/>
    <property type="match status" value="1"/>
</dbReference>
<dbReference type="GO" id="GO:0052621">
    <property type="term" value="F:diguanylate cyclase activity"/>
    <property type="evidence" value="ECO:0007669"/>
    <property type="project" value="TreeGrafter"/>
</dbReference>
<dbReference type="Pfam" id="PF00990">
    <property type="entry name" value="GGDEF"/>
    <property type="match status" value="1"/>
</dbReference>
<evidence type="ECO:0008006" key="4">
    <source>
        <dbReference type="Google" id="ProtNLM"/>
    </source>
</evidence>
<evidence type="ECO:0000259" key="1">
    <source>
        <dbReference type="PROSITE" id="PS50006"/>
    </source>
</evidence>
<dbReference type="SMART" id="SM00240">
    <property type="entry name" value="FHA"/>
    <property type="match status" value="1"/>
</dbReference>
<name>A0A0F9USX5_9ZZZZ</name>
<organism evidence="3">
    <name type="scientific">marine sediment metagenome</name>
    <dbReference type="NCBI Taxonomy" id="412755"/>
    <lineage>
        <taxon>unclassified sequences</taxon>
        <taxon>metagenomes</taxon>
        <taxon>ecological metagenomes</taxon>
    </lineage>
</organism>
<accession>A0A0F9USX5</accession>
<dbReference type="CDD" id="cd00060">
    <property type="entry name" value="FHA"/>
    <property type="match status" value="1"/>
</dbReference>
<dbReference type="PROSITE" id="PS50006">
    <property type="entry name" value="FHA_DOMAIN"/>
    <property type="match status" value="1"/>
</dbReference>